<dbReference type="EMBL" id="CAJOBC010033180">
    <property type="protein sequence ID" value="CAF4098976.1"/>
    <property type="molecule type" value="Genomic_DNA"/>
</dbReference>
<sequence length="41" mass="4601">MITVAKSFDAPIKLLFPQDLIENGALAGLLSRQHHKETQRL</sequence>
<dbReference type="Proteomes" id="UP000663829">
    <property type="component" value="Unassembled WGS sequence"/>
</dbReference>
<organism evidence="1 3">
    <name type="scientific">Didymodactylos carnosus</name>
    <dbReference type="NCBI Taxonomy" id="1234261"/>
    <lineage>
        <taxon>Eukaryota</taxon>
        <taxon>Metazoa</taxon>
        <taxon>Spiralia</taxon>
        <taxon>Gnathifera</taxon>
        <taxon>Rotifera</taxon>
        <taxon>Eurotatoria</taxon>
        <taxon>Bdelloidea</taxon>
        <taxon>Philodinida</taxon>
        <taxon>Philodinidae</taxon>
        <taxon>Didymodactylos</taxon>
    </lineage>
</organism>
<dbReference type="AlphaFoldDB" id="A0A816HRF6"/>
<comment type="caution">
    <text evidence="1">The sequence shown here is derived from an EMBL/GenBank/DDBJ whole genome shotgun (WGS) entry which is preliminary data.</text>
</comment>
<accession>A0A816HRF6</accession>
<dbReference type="OrthoDB" id="29661at2759"/>
<evidence type="ECO:0000313" key="3">
    <source>
        <dbReference type="Proteomes" id="UP000663829"/>
    </source>
</evidence>
<protein>
    <submittedName>
        <fullName evidence="1">Uncharacterized protein</fullName>
    </submittedName>
</protein>
<evidence type="ECO:0000313" key="1">
    <source>
        <dbReference type="EMBL" id="CAF1690172.1"/>
    </source>
</evidence>
<dbReference type="Proteomes" id="UP000681722">
    <property type="component" value="Unassembled WGS sequence"/>
</dbReference>
<dbReference type="EMBL" id="CAJNOQ010077323">
    <property type="protein sequence ID" value="CAF1690172.1"/>
    <property type="molecule type" value="Genomic_DNA"/>
</dbReference>
<keyword evidence="3" id="KW-1185">Reference proteome</keyword>
<feature type="non-terminal residue" evidence="1">
    <location>
        <position position="41"/>
    </location>
</feature>
<feature type="non-terminal residue" evidence="1">
    <location>
        <position position="1"/>
    </location>
</feature>
<proteinExistence type="predicted"/>
<gene>
    <name evidence="1" type="ORF">GPM918_LOCUS46848</name>
    <name evidence="2" type="ORF">SRO942_LOCUS28535</name>
</gene>
<reference evidence="1" key="1">
    <citation type="submission" date="2021-02" db="EMBL/GenBank/DDBJ databases">
        <authorList>
            <person name="Nowell W R."/>
        </authorList>
    </citation>
    <scope>NUCLEOTIDE SEQUENCE</scope>
</reference>
<evidence type="ECO:0000313" key="2">
    <source>
        <dbReference type="EMBL" id="CAF4098976.1"/>
    </source>
</evidence>
<name>A0A816HRF6_9BILA</name>